<accession>A0A4Z0Q6E1</accession>
<feature type="chain" id="PRO_5021349999" evidence="1">
    <location>
        <begin position="22"/>
        <end position="387"/>
    </location>
</feature>
<dbReference type="AlphaFoldDB" id="A0A4Z0Q6E1"/>
<evidence type="ECO:0000256" key="1">
    <source>
        <dbReference type="SAM" id="SignalP"/>
    </source>
</evidence>
<dbReference type="EMBL" id="SRLC01000001">
    <property type="protein sequence ID" value="TGE24242.1"/>
    <property type="molecule type" value="Genomic_DNA"/>
</dbReference>
<name>A0A4Z0Q6E1_9BACT</name>
<dbReference type="Proteomes" id="UP000297549">
    <property type="component" value="Unassembled WGS sequence"/>
</dbReference>
<dbReference type="InterPro" id="IPR023296">
    <property type="entry name" value="Glyco_hydro_beta-prop_sf"/>
</dbReference>
<dbReference type="PANTHER" id="PTHR35279">
    <property type="match status" value="1"/>
</dbReference>
<dbReference type="Gene3D" id="2.115.10.20">
    <property type="entry name" value="Glycosyl hydrolase domain, family 43"/>
    <property type="match status" value="2"/>
</dbReference>
<dbReference type="SUPFAM" id="SSF75005">
    <property type="entry name" value="Arabinanase/levansucrase/invertase"/>
    <property type="match status" value="2"/>
</dbReference>
<dbReference type="RefSeq" id="WP_135461625.1">
    <property type="nucleotide sequence ID" value="NZ_SRLC01000001.1"/>
</dbReference>
<organism evidence="2 3">
    <name type="scientific">Hymenobacter aquaticus</name>
    <dbReference type="NCBI Taxonomy" id="1867101"/>
    <lineage>
        <taxon>Bacteria</taxon>
        <taxon>Pseudomonadati</taxon>
        <taxon>Bacteroidota</taxon>
        <taxon>Cytophagia</taxon>
        <taxon>Cytophagales</taxon>
        <taxon>Hymenobacteraceae</taxon>
        <taxon>Hymenobacter</taxon>
    </lineage>
</organism>
<reference evidence="2 3" key="1">
    <citation type="submission" date="2019-04" db="EMBL/GenBank/DDBJ databases">
        <authorList>
            <person name="Feng G."/>
            <person name="Zhang J."/>
            <person name="Zhu H."/>
        </authorList>
    </citation>
    <scope>NUCLEOTIDE SEQUENCE [LARGE SCALE GENOMIC DNA]</scope>
    <source>
        <strain evidence="2 3">JCM 31653</strain>
    </source>
</reference>
<evidence type="ECO:0000313" key="2">
    <source>
        <dbReference type="EMBL" id="TGE24242.1"/>
    </source>
</evidence>
<keyword evidence="1" id="KW-0732">Signal</keyword>
<feature type="signal peptide" evidence="1">
    <location>
        <begin position="1"/>
        <end position="21"/>
    </location>
</feature>
<dbReference type="OrthoDB" id="2534034at2"/>
<comment type="caution">
    <text evidence="2">The sequence shown here is derived from an EMBL/GenBank/DDBJ whole genome shotgun (WGS) entry which is preliminary data.</text>
</comment>
<evidence type="ECO:0000313" key="3">
    <source>
        <dbReference type="Proteomes" id="UP000297549"/>
    </source>
</evidence>
<keyword evidence="3" id="KW-1185">Reference proteome</keyword>
<dbReference type="PANTHER" id="PTHR35279:SF4">
    <property type="entry name" value="GLYCOSYL HYDROLASE FAMILY 32 N-TERMINAL DOMAIN-CONTAINING PROTEIN"/>
    <property type="match status" value="1"/>
</dbReference>
<proteinExistence type="predicted"/>
<gene>
    <name evidence="2" type="ORF">E5K00_03240</name>
</gene>
<sequence>MKLKLACLLLSGLLAQTAARAQAPAKPQEVSAAVMQKVYKEVKTPYKYGLVLVTNDNQKKMDCPSVFRKGKQWYMTYIIYDGRGYETWLAQSKDLLKWETKGKIMAFTDTTDWDTNQKAGYVALQDYKWGGSYEWQPYQGKYWMSYFGGKSRGYEKGLLSIGIASTDKDPSTVHTWQRLPQPVLRPDDKDVRWWENHTIYKSSVIWDKSKLTGHPFVMYYNANGDSLDAKRGAERIGMAVSDDMVHWSRYRRNPVLNHHKGITGDAYLQKLDGIDKDLWVMFYFGAFYPGVKGAVNRFACSYDLVNWTDWSGQNLVEPSESYDELFAHKSFVVKHKGVVYHYYCAVNKPDQRGIAVATSKDLGKSKVSFIAPPEKKKKEAKASTSYD</sequence>
<protein>
    <submittedName>
        <fullName evidence="2">Glycosylase</fullName>
    </submittedName>
</protein>